<comment type="caution">
    <text evidence="1">The sequence shown here is derived from an EMBL/GenBank/DDBJ whole genome shotgun (WGS) entry which is preliminary data.</text>
</comment>
<sequence length="172" mass="18823">MTKPRVLVRDQIRLTAKVLDIPAPFVRQVMSRMKTDGRLPSTRPVTPDVTAESLARLVLGLCAPLPGKSTDTEIAIGAVPRIAGDGADTVASELESLINEAAGIVDGEIDFWNGDLLVGIDRPSLVVHVVRFDGTNTLRLYRGKHEREEGVTRYVRIPLQTLRMLALELMGD</sequence>
<protein>
    <submittedName>
        <fullName evidence="1">Uncharacterized protein</fullName>
    </submittedName>
</protein>
<name>A0AAJ1C0X0_9HYPH</name>
<proteinExistence type="predicted"/>
<dbReference type="Proteomes" id="UP001155380">
    <property type="component" value="Unassembled WGS sequence"/>
</dbReference>
<reference evidence="1" key="1">
    <citation type="submission" date="2022-06" db="EMBL/GenBank/DDBJ databases">
        <authorList>
            <person name="Sun Q."/>
        </authorList>
    </citation>
    <scope>NUCLEOTIDE SEQUENCE</scope>
    <source>
        <strain evidence="1">S101</strain>
    </source>
</reference>
<dbReference type="AlphaFoldDB" id="A0AAJ1C0X0"/>
<organism evidence="1 2">
    <name type="scientific">Ciceribacter sichuanensis</name>
    <dbReference type="NCBI Taxonomy" id="2949647"/>
    <lineage>
        <taxon>Bacteria</taxon>
        <taxon>Pseudomonadati</taxon>
        <taxon>Pseudomonadota</taxon>
        <taxon>Alphaproteobacteria</taxon>
        <taxon>Hyphomicrobiales</taxon>
        <taxon>Rhizobiaceae</taxon>
        <taxon>Ciceribacter</taxon>
    </lineage>
</organism>
<dbReference type="RefSeq" id="WP_250916312.1">
    <property type="nucleotide sequence ID" value="NZ_JAMXLX010000011.1"/>
</dbReference>
<accession>A0AAJ1C0X0</accession>
<dbReference type="EMBL" id="JAMXLX010000011">
    <property type="protein sequence ID" value="MCO5959774.1"/>
    <property type="molecule type" value="Genomic_DNA"/>
</dbReference>
<gene>
    <name evidence="1" type="ORF">NBH21_23635</name>
</gene>
<evidence type="ECO:0000313" key="1">
    <source>
        <dbReference type="EMBL" id="MCO5959774.1"/>
    </source>
</evidence>
<evidence type="ECO:0000313" key="2">
    <source>
        <dbReference type="Proteomes" id="UP001155380"/>
    </source>
</evidence>